<proteinExistence type="predicted"/>
<accession>A0A831LTI1</accession>
<dbReference type="InterPro" id="IPR036388">
    <property type="entry name" value="WH-like_DNA-bd_sf"/>
</dbReference>
<organism evidence="6">
    <name type="scientific">Mariniphaga anaerophila</name>
    <dbReference type="NCBI Taxonomy" id="1484053"/>
    <lineage>
        <taxon>Bacteria</taxon>
        <taxon>Pseudomonadati</taxon>
        <taxon>Bacteroidota</taxon>
        <taxon>Bacteroidia</taxon>
        <taxon>Marinilabiliales</taxon>
        <taxon>Prolixibacteraceae</taxon>
        <taxon>Mariniphaga</taxon>
    </lineage>
</organism>
<evidence type="ECO:0000259" key="5">
    <source>
        <dbReference type="PROSITE" id="PS51063"/>
    </source>
</evidence>
<evidence type="ECO:0000313" key="6">
    <source>
        <dbReference type="EMBL" id="HDR50296.1"/>
    </source>
</evidence>
<feature type="domain" description="Cyclic nucleotide-binding" evidence="4">
    <location>
        <begin position="11"/>
        <end position="78"/>
    </location>
</feature>
<dbReference type="CDD" id="cd00038">
    <property type="entry name" value="CAP_ED"/>
    <property type="match status" value="1"/>
</dbReference>
<dbReference type="SUPFAM" id="SSF51206">
    <property type="entry name" value="cAMP-binding domain-like"/>
    <property type="match status" value="1"/>
</dbReference>
<dbReference type="EMBL" id="DSDK01000093">
    <property type="protein sequence ID" value="HDR50296.1"/>
    <property type="molecule type" value="Genomic_DNA"/>
</dbReference>
<protein>
    <submittedName>
        <fullName evidence="6">Crp/Fnr family transcriptional regulator</fullName>
    </submittedName>
</protein>
<name>A0A831LTI1_9BACT</name>
<dbReference type="Gene3D" id="1.10.10.10">
    <property type="entry name" value="Winged helix-like DNA-binding domain superfamily/Winged helix DNA-binding domain"/>
    <property type="match status" value="1"/>
</dbReference>
<dbReference type="Proteomes" id="UP000886047">
    <property type="component" value="Unassembled WGS sequence"/>
</dbReference>
<reference evidence="6" key="1">
    <citation type="journal article" date="2020" name="mSystems">
        <title>Genome- and Community-Level Interaction Insights into Carbon Utilization and Element Cycling Functions of Hydrothermarchaeota in Hydrothermal Sediment.</title>
        <authorList>
            <person name="Zhou Z."/>
            <person name="Liu Y."/>
            <person name="Xu W."/>
            <person name="Pan J."/>
            <person name="Luo Z.H."/>
            <person name="Li M."/>
        </authorList>
    </citation>
    <scope>NUCLEOTIDE SEQUENCE [LARGE SCALE GENOMIC DNA]</scope>
    <source>
        <strain evidence="6">SpSt-1217</strain>
    </source>
</reference>
<keyword evidence="3" id="KW-0804">Transcription</keyword>
<dbReference type="InterPro" id="IPR014710">
    <property type="entry name" value="RmlC-like_jellyroll"/>
</dbReference>
<dbReference type="GO" id="GO:0003677">
    <property type="term" value="F:DNA binding"/>
    <property type="evidence" value="ECO:0007669"/>
    <property type="project" value="UniProtKB-KW"/>
</dbReference>
<evidence type="ECO:0000256" key="3">
    <source>
        <dbReference type="ARBA" id="ARBA00023163"/>
    </source>
</evidence>
<dbReference type="Gene3D" id="2.60.120.10">
    <property type="entry name" value="Jelly Rolls"/>
    <property type="match status" value="1"/>
</dbReference>
<dbReference type="InterPro" id="IPR050397">
    <property type="entry name" value="Env_Response_Regulators"/>
</dbReference>
<gene>
    <name evidence="6" type="ORF">ENN90_01560</name>
</gene>
<keyword evidence="2" id="KW-0238">DNA-binding</keyword>
<evidence type="ECO:0000256" key="2">
    <source>
        <dbReference type="ARBA" id="ARBA00023125"/>
    </source>
</evidence>
<dbReference type="GO" id="GO:0005829">
    <property type="term" value="C:cytosol"/>
    <property type="evidence" value="ECO:0007669"/>
    <property type="project" value="TreeGrafter"/>
</dbReference>
<dbReference type="SUPFAM" id="SSF46785">
    <property type="entry name" value="Winged helix' DNA-binding domain"/>
    <property type="match status" value="1"/>
</dbReference>
<comment type="caution">
    <text evidence="6">The sequence shown here is derived from an EMBL/GenBank/DDBJ whole genome shotgun (WGS) entry which is preliminary data.</text>
</comment>
<sequence length="213" mass="24869">MFGAVDGLEKLYPFFEKDLLEEIREQGIHKFFEPGEPLIREGQFISSFPVILKGMIRISRNSDEGNELLLYYLRENEVCAMSLTCCMAHLKSNIMVVAETETEALMLPVALLDKWMCEYPSWRQFVMQTYQARFRELVETIDSIAFLKLDERLIKFFVDRYRKTGKATYSGTHQELALQLNTSREVISRLLKKLEKEGKLELSRNFIDFTGLV</sequence>
<dbReference type="InterPro" id="IPR036390">
    <property type="entry name" value="WH_DNA-bd_sf"/>
</dbReference>
<dbReference type="Pfam" id="PF00027">
    <property type="entry name" value="cNMP_binding"/>
    <property type="match status" value="1"/>
</dbReference>
<dbReference type="InterPro" id="IPR018490">
    <property type="entry name" value="cNMP-bd_dom_sf"/>
</dbReference>
<dbReference type="InterPro" id="IPR012318">
    <property type="entry name" value="HTH_CRP"/>
</dbReference>
<dbReference type="AlphaFoldDB" id="A0A831LTI1"/>
<dbReference type="PROSITE" id="PS50042">
    <property type="entry name" value="CNMP_BINDING_3"/>
    <property type="match status" value="1"/>
</dbReference>
<feature type="domain" description="HTH crp-type" evidence="5">
    <location>
        <begin position="147"/>
        <end position="213"/>
    </location>
</feature>
<dbReference type="GO" id="GO:0003700">
    <property type="term" value="F:DNA-binding transcription factor activity"/>
    <property type="evidence" value="ECO:0007669"/>
    <property type="project" value="TreeGrafter"/>
</dbReference>
<keyword evidence="1" id="KW-0805">Transcription regulation</keyword>
<dbReference type="PANTHER" id="PTHR24567">
    <property type="entry name" value="CRP FAMILY TRANSCRIPTIONAL REGULATORY PROTEIN"/>
    <property type="match status" value="1"/>
</dbReference>
<dbReference type="Pfam" id="PF13545">
    <property type="entry name" value="HTH_Crp_2"/>
    <property type="match status" value="1"/>
</dbReference>
<dbReference type="PANTHER" id="PTHR24567:SF26">
    <property type="entry name" value="REGULATORY PROTEIN YEIL"/>
    <property type="match status" value="1"/>
</dbReference>
<evidence type="ECO:0000259" key="4">
    <source>
        <dbReference type="PROSITE" id="PS50042"/>
    </source>
</evidence>
<dbReference type="InterPro" id="IPR000595">
    <property type="entry name" value="cNMP-bd_dom"/>
</dbReference>
<evidence type="ECO:0000256" key="1">
    <source>
        <dbReference type="ARBA" id="ARBA00023015"/>
    </source>
</evidence>
<dbReference type="PROSITE" id="PS51063">
    <property type="entry name" value="HTH_CRP_2"/>
    <property type="match status" value="1"/>
</dbReference>